<dbReference type="InterPro" id="IPR051020">
    <property type="entry name" value="ALDH-related_metabolic_enz"/>
</dbReference>
<dbReference type="Gene3D" id="3.40.605.10">
    <property type="entry name" value="Aldehyde Dehydrogenase, Chain A, domain 1"/>
    <property type="match status" value="1"/>
</dbReference>
<organism evidence="4 5">
    <name type="scientific">Nesterenkonia aerolata</name>
    <dbReference type="NCBI Taxonomy" id="3074079"/>
    <lineage>
        <taxon>Bacteria</taxon>
        <taxon>Bacillati</taxon>
        <taxon>Actinomycetota</taxon>
        <taxon>Actinomycetes</taxon>
        <taxon>Micrococcales</taxon>
        <taxon>Micrococcaceae</taxon>
        <taxon>Nesterenkonia</taxon>
    </lineage>
</organism>
<dbReference type="Proteomes" id="UP001251870">
    <property type="component" value="Unassembled WGS sequence"/>
</dbReference>
<dbReference type="InterPro" id="IPR016162">
    <property type="entry name" value="Ald_DH_N"/>
</dbReference>
<sequence>MDAGRFPSALFEEVPAGLPVGPAWVTPSISSPVVDAWTGEDLAQVPVADVATAQSALTHAAQLCMAFAKISSAVKKQVVSDCVEGLRRNRHLLEDLLILETGKPRRDCRTEVARTISCWEASVEEVGRNLGELVPVDLQPGGEGMTAWYRRRPLGAVVAIAGFNYPLLLASHKIAPALAVGAPFILKPAPATPLSALWLVSLVRRSLRSAGLDESIAQCLTGGAEVGNALVSDERAAVVSFTGSAAVGHAIAKAAAPRRTVLELGSNAALIVTGSANLDDAVDAVVRGAFYANGQACISIQRIIVTADVAEDFEDRLSEAVQRLAVGDPWDEETQVAALIDSAAGQRVQETLQSARNAGARTVARREAPEAVNARHAGGALIMPELLADVSDDEALWNEEIFAPIAAVRRVGDLDEAFQVANDSRYGLQASIYTADLGEALRAAEELEVGGVVVNQIPGFRSDVMPYGGVRDSGVGREGPRWAMEEYTVTRMVMMRMPSGAEQVGER</sequence>
<gene>
    <name evidence="4" type="ORF">RIL96_05480</name>
</gene>
<comment type="caution">
    <text evidence="4">The sequence shown here is derived from an EMBL/GenBank/DDBJ whole genome shotgun (WGS) entry which is preliminary data.</text>
</comment>
<dbReference type="RefSeq" id="WP_310548010.1">
    <property type="nucleotide sequence ID" value="NZ_JAVKGR010000004.1"/>
</dbReference>
<dbReference type="InterPro" id="IPR016163">
    <property type="entry name" value="Ald_DH_C"/>
</dbReference>
<dbReference type="SUPFAM" id="SSF53720">
    <property type="entry name" value="ALDH-like"/>
    <property type="match status" value="1"/>
</dbReference>
<keyword evidence="5" id="KW-1185">Reference proteome</keyword>
<evidence type="ECO:0000259" key="3">
    <source>
        <dbReference type="Pfam" id="PF00171"/>
    </source>
</evidence>
<evidence type="ECO:0000256" key="2">
    <source>
        <dbReference type="ARBA" id="ARBA00023002"/>
    </source>
</evidence>
<dbReference type="PANTHER" id="PTHR42991:SF1">
    <property type="entry name" value="ALDEHYDE DEHYDROGENASE"/>
    <property type="match status" value="1"/>
</dbReference>
<dbReference type="Pfam" id="PF00171">
    <property type="entry name" value="Aldedh"/>
    <property type="match status" value="1"/>
</dbReference>
<dbReference type="InterPro" id="IPR015590">
    <property type="entry name" value="Aldehyde_DH_dom"/>
</dbReference>
<dbReference type="InterPro" id="IPR016161">
    <property type="entry name" value="Ald_DH/histidinol_DH"/>
</dbReference>
<protein>
    <submittedName>
        <fullName evidence="4">Aldehyde dehydrogenase family protein</fullName>
    </submittedName>
</protein>
<dbReference type="PANTHER" id="PTHR42991">
    <property type="entry name" value="ALDEHYDE DEHYDROGENASE"/>
    <property type="match status" value="1"/>
</dbReference>
<evidence type="ECO:0000256" key="1">
    <source>
        <dbReference type="ARBA" id="ARBA00009986"/>
    </source>
</evidence>
<comment type="similarity">
    <text evidence="1">Belongs to the aldehyde dehydrogenase family.</text>
</comment>
<feature type="domain" description="Aldehyde dehydrogenase" evidence="3">
    <location>
        <begin position="30"/>
        <end position="493"/>
    </location>
</feature>
<accession>A0ABU2DR90</accession>
<evidence type="ECO:0000313" key="5">
    <source>
        <dbReference type="Proteomes" id="UP001251870"/>
    </source>
</evidence>
<proteinExistence type="inferred from homology"/>
<reference evidence="4 5" key="1">
    <citation type="submission" date="2023-09" db="EMBL/GenBank/DDBJ databases">
        <title>Description of three actinobacteria isolated from air of manufacturing shop in a pharmaceutical factory.</title>
        <authorList>
            <person name="Zhang D.-F."/>
        </authorList>
    </citation>
    <scope>NUCLEOTIDE SEQUENCE [LARGE SCALE GENOMIC DNA]</scope>
    <source>
        <strain evidence="4 5">LY-0111</strain>
    </source>
</reference>
<dbReference type="Gene3D" id="3.40.309.10">
    <property type="entry name" value="Aldehyde Dehydrogenase, Chain A, domain 2"/>
    <property type="match status" value="1"/>
</dbReference>
<keyword evidence="2" id="KW-0560">Oxidoreductase</keyword>
<evidence type="ECO:0000313" key="4">
    <source>
        <dbReference type="EMBL" id="MDR8019014.1"/>
    </source>
</evidence>
<dbReference type="EMBL" id="JAVKGR010000004">
    <property type="protein sequence ID" value="MDR8019014.1"/>
    <property type="molecule type" value="Genomic_DNA"/>
</dbReference>
<name>A0ABU2DR90_9MICC</name>